<dbReference type="GeneID" id="302996999"/>
<proteinExistence type="predicted"/>
<feature type="non-terminal residue" evidence="2">
    <location>
        <position position="100"/>
    </location>
</feature>
<feature type="region of interest" description="Disordered" evidence="1">
    <location>
        <begin position="1"/>
        <end position="23"/>
    </location>
</feature>
<dbReference type="RefSeq" id="WP_223176172.1">
    <property type="nucleotide sequence ID" value="NZ_SGVY01000113.1"/>
</dbReference>
<protein>
    <submittedName>
        <fullName evidence="2">Uncharacterized protein</fullName>
    </submittedName>
</protein>
<feature type="compositionally biased region" description="Basic residues" evidence="1">
    <location>
        <begin position="49"/>
        <end position="59"/>
    </location>
</feature>
<accession>A0A4Y8ULF9</accession>
<reference evidence="2 3" key="1">
    <citation type="submission" date="2019-02" db="EMBL/GenBank/DDBJ databases">
        <title>Draft Genome Sequence of the Prevotella sp. BCRC 81118, Isolated from Human Feces.</title>
        <authorList>
            <person name="Huang C.-H."/>
        </authorList>
    </citation>
    <scope>NUCLEOTIDE SEQUENCE [LARGE SCALE GENOMIC DNA]</scope>
    <source>
        <strain evidence="2 3">BCRC 81118</strain>
    </source>
</reference>
<keyword evidence="3" id="KW-1185">Reference proteome</keyword>
<evidence type="ECO:0000256" key="1">
    <source>
        <dbReference type="SAM" id="MobiDB-lite"/>
    </source>
</evidence>
<dbReference type="AlphaFoldDB" id="A0A4Y8ULF9"/>
<name>A0A4Y8ULF9_9BACT</name>
<dbReference type="Pfam" id="PF14891">
    <property type="entry name" value="Peptidase_M91"/>
    <property type="match status" value="1"/>
</dbReference>
<dbReference type="InterPro" id="IPR028208">
    <property type="entry name" value="Effector_pro_NleD-like"/>
</dbReference>
<comment type="caution">
    <text evidence="2">The sequence shown here is derived from an EMBL/GenBank/DDBJ whole genome shotgun (WGS) entry which is preliminary data.</text>
</comment>
<evidence type="ECO:0000313" key="2">
    <source>
        <dbReference type="EMBL" id="TFH68113.1"/>
    </source>
</evidence>
<evidence type="ECO:0000313" key="3">
    <source>
        <dbReference type="Proteomes" id="UP000297872"/>
    </source>
</evidence>
<sequence>MTINIISEKEEGNFETDDNPTNAINGKGSNVNVHFNPESNPDIPTLNRKTGRVSNKKRPSQVGLAHEMIHGDRSMRGVAIEYSESESYSYMNNRGQRVME</sequence>
<feature type="region of interest" description="Disordered" evidence="1">
    <location>
        <begin position="36"/>
        <end position="62"/>
    </location>
</feature>
<gene>
    <name evidence="2" type="ORF">EXN75_17275</name>
</gene>
<organism evidence="2 3">
    <name type="scientific">Segatella hominis</name>
    <dbReference type="NCBI Taxonomy" id="2518605"/>
    <lineage>
        <taxon>Bacteria</taxon>
        <taxon>Pseudomonadati</taxon>
        <taxon>Bacteroidota</taxon>
        <taxon>Bacteroidia</taxon>
        <taxon>Bacteroidales</taxon>
        <taxon>Prevotellaceae</taxon>
        <taxon>Segatella</taxon>
    </lineage>
</organism>
<dbReference type="EMBL" id="SGVY01000113">
    <property type="protein sequence ID" value="TFH68113.1"/>
    <property type="molecule type" value="Genomic_DNA"/>
</dbReference>
<dbReference type="Proteomes" id="UP000297872">
    <property type="component" value="Unassembled WGS sequence"/>
</dbReference>